<organism evidence="1 2">
    <name type="scientific">Rhynchophorus ferrugineus</name>
    <name type="common">Red palm weevil</name>
    <name type="synonym">Curculio ferrugineus</name>
    <dbReference type="NCBI Taxonomy" id="354439"/>
    <lineage>
        <taxon>Eukaryota</taxon>
        <taxon>Metazoa</taxon>
        <taxon>Ecdysozoa</taxon>
        <taxon>Arthropoda</taxon>
        <taxon>Hexapoda</taxon>
        <taxon>Insecta</taxon>
        <taxon>Pterygota</taxon>
        <taxon>Neoptera</taxon>
        <taxon>Endopterygota</taxon>
        <taxon>Coleoptera</taxon>
        <taxon>Polyphaga</taxon>
        <taxon>Cucujiformia</taxon>
        <taxon>Curculionidae</taxon>
        <taxon>Dryophthorinae</taxon>
        <taxon>Rhynchophorus</taxon>
    </lineage>
</organism>
<reference evidence="1" key="1">
    <citation type="submission" date="2020-08" db="EMBL/GenBank/DDBJ databases">
        <title>Genome sequencing and assembly of the red palm weevil Rhynchophorus ferrugineus.</title>
        <authorList>
            <person name="Dias G.B."/>
            <person name="Bergman C.M."/>
            <person name="Manee M."/>
        </authorList>
    </citation>
    <scope>NUCLEOTIDE SEQUENCE</scope>
    <source>
        <strain evidence="1">AA-2017</strain>
        <tissue evidence="1">Whole larva</tissue>
    </source>
</reference>
<protein>
    <submittedName>
        <fullName evidence="1">Uncharacterized protein</fullName>
    </submittedName>
</protein>
<dbReference type="AlphaFoldDB" id="A0A834HNA7"/>
<name>A0A834HNA7_RHYFE</name>
<keyword evidence="2" id="KW-1185">Reference proteome</keyword>
<sequence>MPVVRAAVEGQRESKGTLYSEKRRRRRRGGEKAKGQCETDERRLGFFVDRSCTTVGGDSAKRRGWEGEMGVVWLWKYNPYSHDLSVHVCVDSHYLRFDFSCKRVPICNIDRTHGTSPTSRRQPSQITAPKHDTIVRDESDAVAEKWMMMMTTTTGKRTREEEENGVEKTRGIGGAVFVELIRPTVMQLLAARAVTVRGHGHASLARGAVRLASSTNSSPIK</sequence>
<evidence type="ECO:0000313" key="1">
    <source>
        <dbReference type="EMBL" id="KAF7265475.1"/>
    </source>
</evidence>
<proteinExistence type="predicted"/>
<gene>
    <name evidence="1" type="ORF">GWI33_021129</name>
</gene>
<dbReference type="Proteomes" id="UP000625711">
    <property type="component" value="Unassembled WGS sequence"/>
</dbReference>
<dbReference type="EMBL" id="JAACXV010014612">
    <property type="protein sequence ID" value="KAF7265475.1"/>
    <property type="molecule type" value="Genomic_DNA"/>
</dbReference>
<accession>A0A834HNA7</accession>
<comment type="caution">
    <text evidence="1">The sequence shown here is derived from an EMBL/GenBank/DDBJ whole genome shotgun (WGS) entry which is preliminary data.</text>
</comment>
<evidence type="ECO:0000313" key="2">
    <source>
        <dbReference type="Proteomes" id="UP000625711"/>
    </source>
</evidence>